<dbReference type="SUPFAM" id="SSF75516">
    <property type="entry name" value="Pheromone-binding domain of LuxR-like quorum-sensing transcription factors"/>
    <property type="match status" value="1"/>
</dbReference>
<dbReference type="InterPro" id="IPR036388">
    <property type="entry name" value="WH-like_DNA-bd_sf"/>
</dbReference>
<dbReference type="CDD" id="cd06170">
    <property type="entry name" value="LuxR_C_like"/>
    <property type="match status" value="1"/>
</dbReference>
<dbReference type="PANTHER" id="PTHR44688:SF16">
    <property type="entry name" value="DNA-BINDING TRANSCRIPTIONAL ACTIVATOR DEVR_DOSR"/>
    <property type="match status" value="1"/>
</dbReference>
<dbReference type="Pfam" id="PF00196">
    <property type="entry name" value="GerE"/>
    <property type="match status" value="1"/>
</dbReference>
<dbReference type="PROSITE" id="PS50043">
    <property type="entry name" value="HTH_LUXR_2"/>
    <property type="match status" value="1"/>
</dbReference>
<dbReference type="SUPFAM" id="SSF46894">
    <property type="entry name" value="C-terminal effector domain of the bipartite response regulators"/>
    <property type="match status" value="1"/>
</dbReference>
<dbReference type="Proteomes" id="UP000198728">
    <property type="component" value="Unassembled WGS sequence"/>
</dbReference>
<dbReference type="Gene3D" id="1.10.10.10">
    <property type="entry name" value="Winged helix-like DNA-binding domain superfamily/Winged helix DNA-binding domain"/>
    <property type="match status" value="1"/>
</dbReference>
<feature type="domain" description="HTH luxR-type" evidence="4">
    <location>
        <begin position="171"/>
        <end position="236"/>
    </location>
</feature>
<dbReference type="SMART" id="SM00421">
    <property type="entry name" value="HTH_LUXR"/>
    <property type="match status" value="1"/>
</dbReference>
<dbReference type="EMBL" id="FOLG01000002">
    <property type="protein sequence ID" value="SFC03910.1"/>
    <property type="molecule type" value="Genomic_DNA"/>
</dbReference>
<accession>A0A1I1G3Y9</accession>
<protein>
    <submittedName>
        <fullName evidence="5">LuxR family transcriptional regulator</fullName>
    </submittedName>
</protein>
<keyword evidence="3" id="KW-0804">Transcription</keyword>
<proteinExistence type="predicted"/>
<sequence>MKTDCREFVDALRKVTDADALWRVMLTFFYSRGGIRISYRHVQGDPDRDMTPTIYHDGFPDGFIRRSVAEGYHRSNPISAVALVTTEPFYWSDVETKRKLSDAELAFLDIVRTEIPGNGVVIQMFGPNSRNGTINLGFPEDFPRLEPSELGELQLVGQAAHLAYCRLVPPEEQEAHRLTAREVEILEWIAQGKSNSVIADILGISVHTVDTHIRRIFKKLRVHDRTTAAVKGLGAGLVQNATSGWGP</sequence>
<organism evidence="5 6">
    <name type="scientific">Tropicimonas isoalkanivorans</name>
    <dbReference type="NCBI Taxonomy" id="441112"/>
    <lineage>
        <taxon>Bacteria</taxon>
        <taxon>Pseudomonadati</taxon>
        <taxon>Pseudomonadota</taxon>
        <taxon>Alphaproteobacteria</taxon>
        <taxon>Rhodobacterales</taxon>
        <taxon>Roseobacteraceae</taxon>
        <taxon>Tropicimonas</taxon>
    </lineage>
</organism>
<dbReference type="GO" id="GO:0003677">
    <property type="term" value="F:DNA binding"/>
    <property type="evidence" value="ECO:0007669"/>
    <property type="project" value="UniProtKB-KW"/>
</dbReference>
<dbReference type="InterPro" id="IPR005143">
    <property type="entry name" value="TF_LuxR_autoind-bd_dom"/>
</dbReference>
<dbReference type="PANTHER" id="PTHR44688">
    <property type="entry name" value="DNA-BINDING TRANSCRIPTIONAL ACTIVATOR DEVR_DOSR"/>
    <property type="match status" value="1"/>
</dbReference>
<dbReference type="PROSITE" id="PS00622">
    <property type="entry name" value="HTH_LUXR_1"/>
    <property type="match status" value="1"/>
</dbReference>
<dbReference type="InterPro" id="IPR016032">
    <property type="entry name" value="Sig_transdc_resp-reg_C-effctor"/>
</dbReference>
<keyword evidence="1" id="KW-0805">Transcription regulation</keyword>
<evidence type="ECO:0000256" key="2">
    <source>
        <dbReference type="ARBA" id="ARBA00023125"/>
    </source>
</evidence>
<dbReference type="InterPro" id="IPR000792">
    <property type="entry name" value="Tscrpt_reg_LuxR_C"/>
</dbReference>
<keyword evidence="6" id="KW-1185">Reference proteome</keyword>
<reference evidence="5 6" key="1">
    <citation type="submission" date="2016-10" db="EMBL/GenBank/DDBJ databases">
        <authorList>
            <person name="de Groot N.N."/>
        </authorList>
    </citation>
    <scope>NUCLEOTIDE SEQUENCE [LARGE SCALE GENOMIC DNA]</scope>
    <source>
        <strain evidence="5 6">DSM 19548</strain>
    </source>
</reference>
<dbReference type="GO" id="GO:0006355">
    <property type="term" value="P:regulation of DNA-templated transcription"/>
    <property type="evidence" value="ECO:0007669"/>
    <property type="project" value="InterPro"/>
</dbReference>
<name>A0A1I1G3Y9_9RHOB</name>
<dbReference type="InterPro" id="IPR036693">
    <property type="entry name" value="TF_LuxR_autoind-bd_dom_sf"/>
</dbReference>
<dbReference type="PRINTS" id="PR00038">
    <property type="entry name" value="HTHLUXR"/>
</dbReference>
<dbReference type="STRING" id="441112.SAMN04488094_102322"/>
<evidence type="ECO:0000256" key="1">
    <source>
        <dbReference type="ARBA" id="ARBA00023015"/>
    </source>
</evidence>
<dbReference type="Gene3D" id="3.30.450.80">
    <property type="entry name" value="Transcription factor LuxR-like, autoinducer-binding domain"/>
    <property type="match status" value="1"/>
</dbReference>
<keyword evidence="2" id="KW-0238">DNA-binding</keyword>
<evidence type="ECO:0000313" key="6">
    <source>
        <dbReference type="Proteomes" id="UP000198728"/>
    </source>
</evidence>
<dbReference type="RefSeq" id="WP_093359684.1">
    <property type="nucleotide sequence ID" value="NZ_FOLG01000002.1"/>
</dbReference>
<evidence type="ECO:0000313" key="5">
    <source>
        <dbReference type="EMBL" id="SFC03910.1"/>
    </source>
</evidence>
<evidence type="ECO:0000259" key="4">
    <source>
        <dbReference type="PROSITE" id="PS50043"/>
    </source>
</evidence>
<evidence type="ECO:0000256" key="3">
    <source>
        <dbReference type="ARBA" id="ARBA00023163"/>
    </source>
</evidence>
<dbReference type="AlphaFoldDB" id="A0A1I1G3Y9"/>
<gene>
    <name evidence="5" type="ORF">SAMN04488094_102322</name>
</gene>
<dbReference type="Pfam" id="PF03472">
    <property type="entry name" value="Autoind_bind"/>
    <property type="match status" value="1"/>
</dbReference>